<evidence type="ECO:0000313" key="2">
    <source>
        <dbReference type="EMBL" id="KAB1985733.1"/>
    </source>
</evidence>
<sequence length="174" mass="18433">MTFLLGHLPPRVHPVIWARADPALPLARLRARGELVELRAADLRFTPDGVAAHLNDAAALNLTTGDGRTSRASSPDSRATTCTSSTAWSKRSWDARAMLEVLDRPTRSSSGSTTGAAGDHRTGARGRPRRDVPARPVLHALRRRAAVPVSAGAPVHPRHGPGRSPAAAAMTEQA</sequence>
<dbReference type="Proteomes" id="UP000442990">
    <property type="component" value="Unassembled WGS sequence"/>
</dbReference>
<name>A0A7J5DAF1_9ACTN</name>
<feature type="region of interest" description="Disordered" evidence="1">
    <location>
        <begin position="103"/>
        <end position="134"/>
    </location>
</feature>
<accession>A0A7J5DAF1</accession>
<comment type="caution">
    <text evidence="2">The sequence shown here is derived from an EMBL/GenBank/DDBJ whole genome shotgun (WGS) entry which is preliminary data.</text>
</comment>
<feature type="compositionally biased region" description="Low complexity" evidence="1">
    <location>
        <begin position="108"/>
        <end position="117"/>
    </location>
</feature>
<evidence type="ECO:0000256" key="1">
    <source>
        <dbReference type="SAM" id="MobiDB-lite"/>
    </source>
</evidence>
<dbReference type="EMBL" id="WBKG01000024">
    <property type="protein sequence ID" value="KAB1985733.1"/>
    <property type="molecule type" value="Genomic_DNA"/>
</dbReference>
<dbReference type="AlphaFoldDB" id="A0A7J5DAF1"/>
<reference evidence="2 3" key="1">
    <citation type="submission" date="2019-09" db="EMBL/GenBank/DDBJ databases">
        <title>Isolation and identification of active actinomycetes.</title>
        <authorList>
            <person name="Yu Z."/>
            <person name="Han C."/>
            <person name="Yu B."/>
        </authorList>
    </citation>
    <scope>NUCLEOTIDE SEQUENCE [LARGE SCALE GENOMIC DNA]</scope>
    <source>
        <strain evidence="2 3">NEAU-H2</strain>
    </source>
</reference>
<evidence type="ECO:0000313" key="3">
    <source>
        <dbReference type="Proteomes" id="UP000442990"/>
    </source>
</evidence>
<gene>
    <name evidence="2" type="ORF">F8144_25985</name>
</gene>
<proteinExistence type="predicted"/>
<feature type="region of interest" description="Disordered" evidence="1">
    <location>
        <begin position="146"/>
        <end position="174"/>
    </location>
</feature>
<keyword evidence="3" id="KW-1185">Reference proteome</keyword>
<protein>
    <submittedName>
        <fullName evidence="2">Uncharacterized protein</fullName>
    </submittedName>
</protein>
<organism evidence="2 3">
    <name type="scientific">Streptomyces triticiradicis</name>
    <dbReference type="NCBI Taxonomy" id="2651189"/>
    <lineage>
        <taxon>Bacteria</taxon>
        <taxon>Bacillati</taxon>
        <taxon>Actinomycetota</taxon>
        <taxon>Actinomycetes</taxon>
        <taxon>Kitasatosporales</taxon>
        <taxon>Streptomycetaceae</taxon>
        <taxon>Streptomyces</taxon>
    </lineage>
</organism>